<dbReference type="Gene3D" id="2.170.150.40">
    <property type="entry name" value="Domain of unknown function (DUF427)"/>
    <property type="match status" value="1"/>
</dbReference>
<protein>
    <submittedName>
        <fullName evidence="2">DUF427 domain-containing protein</fullName>
    </submittedName>
</protein>
<organism evidence="2 3">
    <name type="scientific">Qingshengfaniella alkalisoli</name>
    <dbReference type="NCBI Taxonomy" id="2599296"/>
    <lineage>
        <taxon>Bacteria</taxon>
        <taxon>Pseudomonadati</taxon>
        <taxon>Pseudomonadota</taxon>
        <taxon>Alphaproteobacteria</taxon>
        <taxon>Rhodobacterales</taxon>
        <taxon>Paracoccaceae</taxon>
        <taxon>Qingshengfaniella</taxon>
    </lineage>
</organism>
<dbReference type="EMBL" id="CP042261">
    <property type="protein sequence ID" value="QDY70273.1"/>
    <property type="molecule type" value="Genomic_DNA"/>
</dbReference>
<dbReference type="InterPro" id="IPR007361">
    <property type="entry name" value="DUF427"/>
</dbReference>
<dbReference type="KEGG" id="lit:FPZ52_07250"/>
<dbReference type="Proteomes" id="UP000318483">
    <property type="component" value="Chromosome"/>
</dbReference>
<dbReference type="PANTHER" id="PTHR34310">
    <property type="entry name" value="DUF427 DOMAIN PROTEIN (AFU_ORTHOLOGUE AFUA_3G02220)"/>
    <property type="match status" value="1"/>
</dbReference>
<evidence type="ECO:0000259" key="1">
    <source>
        <dbReference type="Pfam" id="PF04248"/>
    </source>
</evidence>
<dbReference type="PANTHER" id="PTHR34310:SF9">
    <property type="entry name" value="BLR5716 PROTEIN"/>
    <property type="match status" value="1"/>
</dbReference>
<proteinExistence type="predicted"/>
<sequence>MERGISTRPAGGTWVVRAGGAIIAETSNAIELIESGLSPVIYFPRDDVAMAFLDQTDQATRCAFKGNATYYAIHTKSKVLDNAAWSYETPLDNAADIAGHIAFYQSMVTVERV</sequence>
<evidence type="ECO:0000313" key="3">
    <source>
        <dbReference type="Proteomes" id="UP000318483"/>
    </source>
</evidence>
<keyword evidence="3" id="KW-1185">Reference proteome</keyword>
<gene>
    <name evidence="2" type="ORF">FPZ52_07250</name>
</gene>
<dbReference type="InterPro" id="IPR038694">
    <property type="entry name" value="DUF427_sf"/>
</dbReference>
<feature type="domain" description="DUF427" evidence="1">
    <location>
        <begin position="15"/>
        <end position="105"/>
    </location>
</feature>
<name>A0A5B8IXB6_9RHOB</name>
<dbReference type="AlphaFoldDB" id="A0A5B8IXB6"/>
<dbReference type="OrthoDB" id="9815163at2"/>
<accession>A0A5B8IXB6</accession>
<reference evidence="2 3" key="1">
    <citation type="submission" date="2019-07" db="EMBL/GenBank/DDBJ databases">
        <title>Litoreibacter alkalisoli sp. nov., isolated from saline-alkaline soil.</title>
        <authorList>
            <person name="Wang S."/>
            <person name="Xu L."/>
            <person name="Xing Y.-T."/>
            <person name="Sun J.-Q."/>
        </authorList>
    </citation>
    <scope>NUCLEOTIDE SEQUENCE [LARGE SCALE GENOMIC DNA]</scope>
    <source>
        <strain evidence="2 3">LN3S51</strain>
    </source>
</reference>
<dbReference type="Pfam" id="PF04248">
    <property type="entry name" value="NTP_transf_9"/>
    <property type="match status" value="1"/>
</dbReference>
<evidence type="ECO:0000313" key="2">
    <source>
        <dbReference type="EMBL" id="QDY70273.1"/>
    </source>
</evidence>